<dbReference type="OrthoDB" id="5830904at2759"/>
<protein>
    <submittedName>
        <fullName evidence="1">Uncharacterized protein</fullName>
    </submittedName>
</protein>
<dbReference type="Proteomes" id="UP000024635">
    <property type="component" value="Unassembled WGS sequence"/>
</dbReference>
<name>A0A016V2S2_9BILA</name>
<organism evidence="1 2">
    <name type="scientific">Ancylostoma ceylanicum</name>
    <dbReference type="NCBI Taxonomy" id="53326"/>
    <lineage>
        <taxon>Eukaryota</taxon>
        <taxon>Metazoa</taxon>
        <taxon>Ecdysozoa</taxon>
        <taxon>Nematoda</taxon>
        <taxon>Chromadorea</taxon>
        <taxon>Rhabditida</taxon>
        <taxon>Rhabditina</taxon>
        <taxon>Rhabditomorpha</taxon>
        <taxon>Strongyloidea</taxon>
        <taxon>Ancylostomatidae</taxon>
        <taxon>Ancylostomatinae</taxon>
        <taxon>Ancylostoma</taxon>
    </lineage>
</organism>
<reference evidence="2" key="1">
    <citation type="journal article" date="2015" name="Nat. Genet.">
        <title>The genome and transcriptome of the zoonotic hookworm Ancylostoma ceylanicum identify infection-specific gene families.</title>
        <authorList>
            <person name="Schwarz E.M."/>
            <person name="Hu Y."/>
            <person name="Antoshechkin I."/>
            <person name="Miller M.M."/>
            <person name="Sternberg P.W."/>
            <person name="Aroian R.V."/>
        </authorList>
    </citation>
    <scope>NUCLEOTIDE SEQUENCE</scope>
    <source>
        <strain evidence="2">HY135</strain>
    </source>
</reference>
<accession>A0A016V2S2</accession>
<gene>
    <name evidence="1" type="primary">Acey_s0018.g3516</name>
    <name evidence="1" type="ORF">Y032_0018g3516</name>
</gene>
<comment type="caution">
    <text evidence="1">The sequence shown here is derived from an EMBL/GenBank/DDBJ whole genome shotgun (WGS) entry which is preliminary data.</text>
</comment>
<keyword evidence="2" id="KW-1185">Reference proteome</keyword>
<proteinExistence type="predicted"/>
<dbReference type="AlphaFoldDB" id="A0A016V2S2"/>
<evidence type="ECO:0000313" key="1">
    <source>
        <dbReference type="EMBL" id="EYC21760.1"/>
    </source>
</evidence>
<dbReference type="EMBL" id="JARK01001354">
    <property type="protein sequence ID" value="EYC21760.1"/>
    <property type="molecule type" value="Genomic_DNA"/>
</dbReference>
<evidence type="ECO:0000313" key="2">
    <source>
        <dbReference type="Proteomes" id="UP000024635"/>
    </source>
</evidence>
<sequence>MFFPNFVFQEKCDGIRCWCISVVELSLNFDLSRAVHMYNAPAPDDLSRDSMVRALTLSWLGVGAVKRILLDLIHNPYGWIFV</sequence>